<comment type="caution">
    <text evidence="1">The sequence shown here is derived from an EMBL/GenBank/DDBJ whole genome shotgun (WGS) entry which is preliminary data.</text>
</comment>
<proteinExistence type="predicted"/>
<keyword evidence="2" id="KW-1185">Reference proteome</keyword>
<gene>
    <name evidence="1" type="ORF">HMI49_22305</name>
</gene>
<reference evidence="1 2" key="1">
    <citation type="submission" date="2020-05" db="EMBL/GenBank/DDBJ databases">
        <authorList>
            <person name="Whitworth D."/>
        </authorList>
    </citation>
    <scope>NUCLEOTIDE SEQUENCE [LARGE SCALE GENOMIC DNA]</scope>
    <source>
        <strain evidence="1 2">AB043B</strain>
    </source>
</reference>
<evidence type="ECO:0000313" key="1">
    <source>
        <dbReference type="EMBL" id="NOK35938.1"/>
    </source>
</evidence>
<dbReference type="EMBL" id="JABFJV010000136">
    <property type="protein sequence ID" value="NOK35938.1"/>
    <property type="molecule type" value="Genomic_DNA"/>
</dbReference>
<protein>
    <recommendedName>
        <fullName evidence="3">Type VI secretion system baseplate subunit TssG</fullName>
    </recommendedName>
</protein>
<organism evidence="1 2">
    <name type="scientific">Corallococcus exercitus</name>
    <dbReference type="NCBI Taxonomy" id="2316736"/>
    <lineage>
        <taxon>Bacteria</taxon>
        <taxon>Pseudomonadati</taxon>
        <taxon>Myxococcota</taxon>
        <taxon>Myxococcia</taxon>
        <taxon>Myxococcales</taxon>
        <taxon>Cystobacterineae</taxon>
        <taxon>Myxococcaceae</taxon>
        <taxon>Corallococcus</taxon>
    </lineage>
</organism>
<name>A0A3A8I6Y2_9BACT</name>
<evidence type="ECO:0000313" key="2">
    <source>
        <dbReference type="Proteomes" id="UP000563426"/>
    </source>
</evidence>
<dbReference type="Proteomes" id="UP000563426">
    <property type="component" value="Unassembled WGS sequence"/>
</dbReference>
<accession>A0A3A8I6Y2</accession>
<dbReference type="RefSeq" id="WP_120526996.1">
    <property type="nucleotide sequence ID" value="NZ_JABFJV010000136.1"/>
</dbReference>
<evidence type="ECO:0008006" key="3">
    <source>
        <dbReference type="Google" id="ProtNLM"/>
    </source>
</evidence>
<sequence>MALEREQPGRKLTVEERITERIRSFDVPALLDLLAKEGYGEAEVEFRSHRSTVHQPHLVHAIEFTRQPRKRVVITVNLGLLSVQTPLPSFLFQAMDRLEQDTMADFLGYFDHLLLRTRFAGQFPDRDESLLPGWEHNTSHRLRLLRLACPSSLHWLFAKVFPEAEVLVRRETRRQRIEAKGIRLGAAALGDGSAVGGFATVPTGGVEVRLFLNEPHSGTGIPWAVEARRRLNTRILPSLAETPLALTVVLCLRDQSSFARLQDGSHLGYEPLVGGPEQTQEVLLFSGDTAQLRSSEAR</sequence>
<dbReference type="AlphaFoldDB" id="A0A3A8I6Y2"/>
<dbReference type="OrthoDB" id="5498790at2"/>